<feature type="domain" description="PucR C-terminal helix-turn-helix" evidence="1">
    <location>
        <begin position="234"/>
        <end position="282"/>
    </location>
</feature>
<evidence type="ECO:0000313" key="2">
    <source>
        <dbReference type="EMBL" id="RST98387.1"/>
    </source>
</evidence>
<dbReference type="Pfam" id="PF13556">
    <property type="entry name" value="HTH_30"/>
    <property type="match status" value="1"/>
</dbReference>
<reference evidence="2 3" key="1">
    <citation type="submission" date="2017-05" db="EMBL/GenBank/DDBJ databases">
        <title>Vagococcus spp. assemblies.</title>
        <authorList>
            <person name="Gulvik C.A."/>
        </authorList>
    </citation>
    <scope>NUCLEOTIDE SEQUENCE [LARGE SCALE GENOMIC DNA]</scope>
    <source>
        <strain evidence="2 3">SS1995</strain>
    </source>
</reference>
<name>A0A429ZX18_9ENTE</name>
<keyword evidence="3" id="KW-1185">Reference proteome</keyword>
<dbReference type="PANTHER" id="PTHR33744">
    <property type="entry name" value="CARBOHYDRATE DIACID REGULATOR"/>
    <property type="match status" value="1"/>
</dbReference>
<dbReference type="OrthoDB" id="9792148at2"/>
<gene>
    <name evidence="2" type="ORF">CBF37_07690</name>
</gene>
<dbReference type="Gene3D" id="1.10.10.2840">
    <property type="entry name" value="PucR C-terminal helix-turn-helix domain"/>
    <property type="match status" value="1"/>
</dbReference>
<dbReference type="RefSeq" id="WP_125984165.1">
    <property type="nucleotide sequence ID" value="NZ_NGJS01000010.1"/>
</dbReference>
<evidence type="ECO:0000259" key="1">
    <source>
        <dbReference type="Pfam" id="PF13556"/>
    </source>
</evidence>
<dbReference type="InterPro" id="IPR025736">
    <property type="entry name" value="PucR_C-HTH_dom"/>
</dbReference>
<dbReference type="PANTHER" id="PTHR33744:SF15">
    <property type="entry name" value="CARBOHYDRATE DIACID REGULATOR"/>
    <property type="match status" value="1"/>
</dbReference>
<dbReference type="Proteomes" id="UP000287857">
    <property type="component" value="Unassembled WGS sequence"/>
</dbReference>
<dbReference type="AlphaFoldDB" id="A0A429ZX18"/>
<evidence type="ECO:0000313" key="3">
    <source>
        <dbReference type="Proteomes" id="UP000287857"/>
    </source>
</evidence>
<dbReference type="InterPro" id="IPR009057">
    <property type="entry name" value="Homeodomain-like_sf"/>
</dbReference>
<protein>
    <recommendedName>
        <fullName evidence="1">PucR C-terminal helix-turn-helix domain-containing protein</fullName>
    </recommendedName>
</protein>
<dbReference type="InterPro" id="IPR042070">
    <property type="entry name" value="PucR_C-HTH_sf"/>
</dbReference>
<sequence length="287" mass="33928">MNLSELKKIYPNYNIENSNTPGLSNYLSLYVEGVWFNIPKKDLTEREIKLLQALFQTDAKNEKFKNRLWYNFLFNHQDIAMDDGTFRIFQLKLPDTVNKSVASDWLTCFTALFHSVEDYFFITETYAIVIEKKEALQYSDTDIEGMILTLESDFLLRPELYIGMYQPMSNNFTETFKEEQRIFFNYQVDKITSFSFQSVALQYLTKESIEKSSIMQSIRLILAKNQDMHDIVTTLWQEQGNLASTAKKMYLHRNTLQYRMDKFYERTGLSLKNMTDLTLCYLIISHP</sequence>
<dbReference type="SUPFAM" id="SSF46689">
    <property type="entry name" value="Homeodomain-like"/>
    <property type="match status" value="1"/>
</dbReference>
<dbReference type="InterPro" id="IPR051448">
    <property type="entry name" value="CdaR-like_regulators"/>
</dbReference>
<comment type="caution">
    <text evidence="2">The sequence shown here is derived from an EMBL/GenBank/DDBJ whole genome shotgun (WGS) entry which is preliminary data.</text>
</comment>
<accession>A0A429ZX18</accession>
<proteinExistence type="predicted"/>
<dbReference type="EMBL" id="NGJS01000010">
    <property type="protein sequence ID" value="RST98387.1"/>
    <property type="molecule type" value="Genomic_DNA"/>
</dbReference>
<organism evidence="2 3">
    <name type="scientific">Vagococcus vulneris</name>
    <dbReference type="NCBI Taxonomy" id="1977869"/>
    <lineage>
        <taxon>Bacteria</taxon>
        <taxon>Bacillati</taxon>
        <taxon>Bacillota</taxon>
        <taxon>Bacilli</taxon>
        <taxon>Lactobacillales</taxon>
        <taxon>Enterococcaceae</taxon>
        <taxon>Vagococcus</taxon>
    </lineage>
</organism>